<dbReference type="InterPro" id="IPR033703">
    <property type="entry name" value="Rhv-like"/>
</dbReference>
<comment type="subcellular location">
    <subcellularLocation>
        <location evidence="1">Virion</location>
    </subcellularLocation>
</comment>
<dbReference type="SUPFAM" id="SSF88633">
    <property type="entry name" value="Positive stranded ssRNA viruses"/>
    <property type="match status" value="3"/>
</dbReference>
<dbReference type="InterPro" id="IPR001676">
    <property type="entry name" value="Picornavirus_capsid"/>
</dbReference>
<evidence type="ECO:0000313" key="6">
    <source>
        <dbReference type="EMBL" id="QJZ28382.1"/>
    </source>
</evidence>
<dbReference type="Pfam" id="PF00073">
    <property type="entry name" value="Rhv"/>
    <property type="match status" value="1"/>
</dbReference>
<reference evidence="6" key="1">
    <citation type="submission" date="2019-11" db="EMBL/GenBank/DDBJ databases">
        <title>Virome of riverside phytocommunity ecosystem of an ancient canal.</title>
        <authorList>
            <person name="Yang S."/>
            <person name="Shan T."/>
            <person name="Wang Y."/>
            <person name="Yang J."/>
            <person name="Chen X."/>
            <person name="Xiao Y."/>
            <person name="You Z."/>
            <person name="He Y."/>
            <person name="Zhao M."/>
            <person name="Lu J."/>
            <person name="Yang Z."/>
            <person name="Dai Z."/>
            <person name="Liu Q."/>
            <person name="Yao Y."/>
            <person name="Lu X."/>
            <person name="Li H."/>
            <person name="Zhou R."/>
            <person name="Li W."/>
            <person name="Zhou C."/>
            <person name="Wang X."/>
            <person name="Shen Q."/>
            <person name="Xu H."/>
            <person name="Deng X."/>
            <person name="Delwart E."/>
            <person name="Zhang W."/>
        </authorList>
    </citation>
    <scope>NUCLEOTIDE SEQUENCE</scope>
    <source>
        <strain evidence="6">Pt151-dic-17</strain>
    </source>
</reference>
<evidence type="ECO:0000259" key="4">
    <source>
        <dbReference type="Pfam" id="PF00073"/>
    </source>
</evidence>
<dbReference type="InterPro" id="IPR014872">
    <property type="entry name" value="Dicistrovirus_capsid-polyPr_C"/>
</dbReference>
<feature type="domain" description="Dicistrovirus capsid-polyprotein C-terminal" evidence="5">
    <location>
        <begin position="559"/>
        <end position="774"/>
    </location>
</feature>
<dbReference type="EMBL" id="MN722413">
    <property type="protein sequence ID" value="QJZ28382.1"/>
    <property type="molecule type" value="Genomic_RNA"/>
</dbReference>
<dbReference type="CDD" id="cd00205">
    <property type="entry name" value="rhv_like"/>
    <property type="match status" value="1"/>
</dbReference>
<accession>A0A6M6R446</accession>
<name>A0A6M6R446_9VIRU</name>
<evidence type="ECO:0000256" key="1">
    <source>
        <dbReference type="ARBA" id="ARBA00004328"/>
    </source>
</evidence>
<proteinExistence type="predicted"/>
<evidence type="ECO:0008006" key="7">
    <source>
        <dbReference type="Google" id="ProtNLM"/>
    </source>
</evidence>
<dbReference type="GO" id="GO:0019028">
    <property type="term" value="C:viral capsid"/>
    <property type="evidence" value="ECO:0007669"/>
    <property type="project" value="UniProtKB-KW"/>
</dbReference>
<gene>
    <name evidence="6" type="primary">hyp2</name>
</gene>
<evidence type="ECO:0000256" key="2">
    <source>
        <dbReference type="ARBA" id="ARBA00022561"/>
    </source>
</evidence>
<dbReference type="Gene3D" id="2.60.120.20">
    <property type="match status" value="3"/>
</dbReference>
<dbReference type="GO" id="GO:0005198">
    <property type="term" value="F:structural molecule activity"/>
    <property type="evidence" value="ECO:0007669"/>
    <property type="project" value="InterPro"/>
</dbReference>
<evidence type="ECO:0000256" key="3">
    <source>
        <dbReference type="ARBA" id="ARBA00022844"/>
    </source>
</evidence>
<evidence type="ECO:0000259" key="5">
    <source>
        <dbReference type="Pfam" id="PF08762"/>
    </source>
</evidence>
<protein>
    <recommendedName>
        <fullName evidence="7">Capsid protein</fullName>
    </recommendedName>
</protein>
<feature type="domain" description="Picornavirus capsid" evidence="4">
    <location>
        <begin position="399"/>
        <end position="480"/>
    </location>
</feature>
<dbReference type="Pfam" id="PF08762">
    <property type="entry name" value="CRPV_capsid"/>
    <property type="match status" value="1"/>
</dbReference>
<keyword evidence="2" id="KW-0167">Capsid protein</keyword>
<organism evidence="6">
    <name type="scientific">Lactuca sativa dicistroviridae</name>
    <dbReference type="NCBI Taxonomy" id="2738910"/>
    <lineage>
        <taxon>Viruses</taxon>
        <taxon>Riboviria</taxon>
        <taxon>Orthornavirae</taxon>
        <taxon>Pisuviricota</taxon>
        <taxon>Pisoniviricetes</taxon>
        <taxon>Picornavirales</taxon>
        <taxon>Dicistroviridae</taxon>
    </lineage>
</organism>
<dbReference type="InterPro" id="IPR029053">
    <property type="entry name" value="Viral_coat"/>
</dbReference>
<keyword evidence="3" id="KW-0946">Virion</keyword>
<sequence>MVSGLTSFVDEANICAEIPYKDAHYSVNSTADVQDIRAYFERPRMFAFGSVTASAGTLNAGTIVPRSVIINTFSSAAGRLTGVHGIRAKVKLHLQVSATPFHQGILSLSFQYGVDDDGSSNERRGLYYQLCTHLPHVRLDMSEATSVELEIPYVWCYDFWELDNTEPGVQAYGHWAINKLTNPRVVAGQTAATYRLYMSLHDVELIGSEPNVRTLVVPQSGIQREQQQMGVASGLAMAGANLARAASKVPGLRAFGGAADWFLRASSGALSAFGFSKPVDERPRQVVVHYGYAGDSQIDLPNPSYVLGPFQSNKLAITPALGCNDEDEMALSYVLSKPSYIYTGTFSTTNDIGSLLYVSHVCPTHFWYRTGGTTTGNVPMPVQSTLTTNVFLPSTLCYLATHFRYWRGGFKFRVTFSKSKLHGGRVMFGFAPEYARAANNTPLSVGAPTTEVAGGLPQPSSYTTIFDLRDGNSFDFVVPYDCVCPYVGIYDSIGGVNMTVLEPLITSSVMASTVDFMVEVMAADDFEFACVAPSMMTPVGKGTVAIQAQSGVAGVSTTTDASQHVMGEQIKSLKQLAMVPTWHTRDVVNATLTEIPLPPFWKRNPFNMAVPMGNTVTRVWAFSHSSAVASMYAYVNGSTSYTMIRDGGTSQGVTLVASTYANDSNSNPTGFSNLYNRGNNALEAINNPENGAEVRVTVPSYSRFMRIPRLDAENTLGTAQNVLGDPIVSNGFYLKNIANIRVRNSSGATRRLTISRAAADDARCACYIGPPPVIVWPSTSTVSPVGDRGPPGFEF</sequence>